<evidence type="ECO:0000313" key="2">
    <source>
        <dbReference type="Proteomes" id="UP000701853"/>
    </source>
</evidence>
<protein>
    <submittedName>
        <fullName evidence="1">Uncharacterized protein</fullName>
    </submittedName>
</protein>
<sequence>MPQKHRVTDLRNGSGHALSLSGREVWEGSQSTDFPKTIMNGDSIQFTHNAGTDDGSIAALAYKLQDDGKMWVVAWSNPRGADSKAFTDLLDQPVDWDQIKTKLDANGSADYKTVKFNYRVEIKLDPKSALPVVTAYLEKKPRKSKAKAHKATITMAQKHTVTDLRNGSGHALSLSGHEVWEGSQSTDFPKTIMNGDSIQFTHNAGTDDGSIAALAYKLQDDGKMWVVAWSNPRGADSKAFTDLLDQPVDWDQIKTELDANGSADYKTVKFNYRAEIKMDPKSASPVVTAYLEKKYA</sequence>
<organism evidence="1 2">
    <name type="scientific">Gossypium anomalum</name>
    <dbReference type="NCBI Taxonomy" id="47600"/>
    <lineage>
        <taxon>Eukaryota</taxon>
        <taxon>Viridiplantae</taxon>
        <taxon>Streptophyta</taxon>
        <taxon>Embryophyta</taxon>
        <taxon>Tracheophyta</taxon>
        <taxon>Spermatophyta</taxon>
        <taxon>Magnoliopsida</taxon>
        <taxon>eudicotyledons</taxon>
        <taxon>Gunneridae</taxon>
        <taxon>Pentapetalae</taxon>
        <taxon>rosids</taxon>
        <taxon>malvids</taxon>
        <taxon>Malvales</taxon>
        <taxon>Malvaceae</taxon>
        <taxon>Malvoideae</taxon>
        <taxon>Gossypium</taxon>
    </lineage>
</organism>
<dbReference type="EMBL" id="JAHUZN010000010">
    <property type="protein sequence ID" value="KAG8480302.1"/>
    <property type="molecule type" value="Genomic_DNA"/>
</dbReference>
<dbReference type="PANTHER" id="PTHR36482">
    <property type="entry name" value="OSJNBA0024J22.15 PROTEIN"/>
    <property type="match status" value="1"/>
</dbReference>
<dbReference type="InterPro" id="IPR053085">
    <property type="entry name" value="Jasmonate-induced_protein"/>
</dbReference>
<evidence type="ECO:0000313" key="1">
    <source>
        <dbReference type="EMBL" id="KAG8480302.1"/>
    </source>
</evidence>
<dbReference type="AlphaFoldDB" id="A0A8J5YDA0"/>
<reference evidence="1 2" key="1">
    <citation type="journal article" date="2021" name="bioRxiv">
        <title>The Gossypium anomalum genome as a resource for cotton improvement and evolutionary analysis of hybrid incompatibility.</title>
        <authorList>
            <person name="Grover C.E."/>
            <person name="Yuan D."/>
            <person name="Arick M.A."/>
            <person name="Miller E.R."/>
            <person name="Hu G."/>
            <person name="Peterson D.G."/>
            <person name="Wendel J.F."/>
            <person name="Udall J.A."/>
        </authorList>
    </citation>
    <scope>NUCLEOTIDE SEQUENCE [LARGE SCALE GENOMIC DNA]</scope>
    <source>
        <strain evidence="1">JFW-Udall</strain>
        <tissue evidence="1">Leaf</tissue>
    </source>
</reference>
<gene>
    <name evidence="1" type="ORF">CXB51_024707</name>
</gene>
<keyword evidence="2" id="KW-1185">Reference proteome</keyword>
<dbReference type="Proteomes" id="UP000701853">
    <property type="component" value="Chromosome 10"/>
</dbReference>
<dbReference type="OrthoDB" id="931869at2759"/>
<dbReference type="PANTHER" id="PTHR36482:SF6">
    <property type="entry name" value="JASMONATE-INDUCED PROTEIN HOMOLOG"/>
    <property type="match status" value="1"/>
</dbReference>
<accession>A0A8J5YDA0</accession>
<dbReference type="Gene3D" id="2.60.270.50">
    <property type="match status" value="1"/>
</dbReference>
<name>A0A8J5YDA0_9ROSI</name>
<comment type="caution">
    <text evidence="1">The sequence shown here is derived from an EMBL/GenBank/DDBJ whole genome shotgun (WGS) entry which is preliminary data.</text>
</comment>
<proteinExistence type="predicted"/>